<comment type="subcellular location">
    <subcellularLocation>
        <location evidence="2">Cell membrane</location>
        <topology evidence="2">Single-pass membrane protein</topology>
    </subcellularLocation>
</comment>
<dbReference type="Gene3D" id="1.20.5.510">
    <property type="entry name" value="Single helix bin"/>
    <property type="match status" value="1"/>
</dbReference>
<comment type="caution">
    <text evidence="23">The sequence shown here is derived from an EMBL/GenBank/DDBJ whole genome shotgun (WGS) entry which is preliminary data.</text>
</comment>
<dbReference type="InterPro" id="IPR014349">
    <property type="entry name" value="Rieske_Fe-S_prot"/>
</dbReference>
<accession>A0ABS7I6C6</accession>
<evidence type="ECO:0000256" key="16">
    <source>
        <dbReference type="ARBA" id="ARBA00023014"/>
    </source>
</evidence>
<comment type="cofactor">
    <cofactor evidence="20">
        <name>[2Fe-2S] cluster</name>
        <dbReference type="ChEBI" id="CHEBI:190135"/>
    </cofactor>
    <text evidence="20">Binds 1 [2Fe-2S] cluster per subunit.</text>
</comment>
<protein>
    <recommendedName>
        <fullName evidence="6 20">Ubiquinol-cytochrome c reductase iron-sulfur subunit</fullName>
        <ecNumber evidence="5 20">7.1.1.8</ecNumber>
    </recommendedName>
</protein>
<dbReference type="InterPro" id="IPR019470">
    <property type="entry name" value="Ubiq_cytC_Rdtase_Fe-S_su_TAT"/>
</dbReference>
<dbReference type="Proteomes" id="UP000746918">
    <property type="component" value="Unassembled WGS sequence"/>
</dbReference>
<dbReference type="NCBIfam" id="TIGR01416">
    <property type="entry name" value="Rieske_proteo"/>
    <property type="match status" value="1"/>
</dbReference>
<evidence type="ECO:0000256" key="5">
    <source>
        <dbReference type="ARBA" id="ARBA00012951"/>
    </source>
</evidence>
<reference evidence="23 24" key="1">
    <citation type="submission" date="2021-08" db="EMBL/GenBank/DDBJ databases">
        <title>Bartonella raoulti 094 sp. nov.</title>
        <authorList>
            <person name="Zgheib R."/>
            <person name="Hammoud A."/>
        </authorList>
    </citation>
    <scope>NUCLEOTIDE SEQUENCE [LARGE SCALE GENOMIC DNA]</scope>
    <source>
        <strain evidence="23 24">094</strain>
    </source>
</reference>
<evidence type="ECO:0000256" key="9">
    <source>
        <dbReference type="ARBA" id="ARBA00022692"/>
    </source>
</evidence>
<sequence length="193" mass="20991">MSEQTRRDFLFLLTGVAGAVGVGTVMWPFISQLRPDEAVLASSCVEVDLSGIEEGMSVTVKWRGQPVVIRNRTAKEIAEARATELHILRDRLARNPNLDSNEEATDLARSAGKGRENWLIMINLCTHLGCVTLGQSGQFGGWLCPCHGSVYDTAGRVRSGPAHANLAIPPYRFLSDTLLKIGESDEKISPLSS</sequence>
<dbReference type="Pfam" id="PF00355">
    <property type="entry name" value="Rieske"/>
    <property type="match status" value="1"/>
</dbReference>
<evidence type="ECO:0000256" key="3">
    <source>
        <dbReference type="ARBA" id="ARBA00010651"/>
    </source>
</evidence>
<feature type="domain" description="Rieske" evidence="22">
    <location>
        <begin position="117"/>
        <end position="180"/>
    </location>
</feature>
<evidence type="ECO:0000256" key="7">
    <source>
        <dbReference type="ARBA" id="ARBA00022448"/>
    </source>
</evidence>
<feature type="transmembrane region" description="Helical" evidence="20">
    <location>
        <begin position="9"/>
        <end position="30"/>
    </location>
</feature>
<keyword evidence="16" id="KW-0411">Iron-sulfur</keyword>
<dbReference type="Pfam" id="PF10399">
    <property type="entry name" value="UCR_Fe-S_N"/>
    <property type="match status" value="1"/>
</dbReference>
<dbReference type="PRINTS" id="PR00162">
    <property type="entry name" value="RIESKE"/>
</dbReference>
<dbReference type="Gene3D" id="2.102.10.10">
    <property type="entry name" value="Rieske [2Fe-2S] iron-sulphur domain"/>
    <property type="match status" value="1"/>
</dbReference>
<evidence type="ECO:0000256" key="1">
    <source>
        <dbReference type="ARBA" id="ARBA00002444"/>
    </source>
</evidence>
<evidence type="ECO:0000256" key="14">
    <source>
        <dbReference type="ARBA" id="ARBA00022989"/>
    </source>
</evidence>
<comment type="subunit">
    <text evidence="4 21">The main subunits of complex b-c1 are: cytochrome b, cytochrome c1 and the Rieske protein.</text>
</comment>
<evidence type="ECO:0000313" key="23">
    <source>
        <dbReference type="EMBL" id="MBX4335109.1"/>
    </source>
</evidence>
<evidence type="ECO:0000256" key="4">
    <source>
        <dbReference type="ARBA" id="ARBA00011649"/>
    </source>
</evidence>
<evidence type="ECO:0000256" key="6">
    <source>
        <dbReference type="ARBA" id="ARBA00019816"/>
    </source>
</evidence>
<evidence type="ECO:0000256" key="18">
    <source>
        <dbReference type="ARBA" id="ARBA00023157"/>
    </source>
</evidence>
<keyword evidence="24" id="KW-1185">Reference proteome</keyword>
<evidence type="ECO:0000256" key="8">
    <source>
        <dbReference type="ARBA" id="ARBA00022475"/>
    </source>
</evidence>
<dbReference type="PANTHER" id="PTHR10134">
    <property type="entry name" value="CYTOCHROME B-C1 COMPLEX SUBUNIT RIESKE, MITOCHONDRIAL"/>
    <property type="match status" value="1"/>
</dbReference>
<dbReference type="InterPro" id="IPR019546">
    <property type="entry name" value="TAT_signal_bac_arc"/>
</dbReference>
<keyword evidence="7 20" id="KW-0813">Transport</keyword>
<dbReference type="InterPro" id="IPR006311">
    <property type="entry name" value="TAT_signal"/>
</dbReference>
<dbReference type="InterPro" id="IPR006317">
    <property type="entry name" value="Ubiquinol_cyt_c_Rdtase_Fe-S-su"/>
</dbReference>
<keyword evidence="17 20" id="KW-0472">Membrane</keyword>
<evidence type="ECO:0000256" key="17">
    <source>
        <dbReference type="ARBA" id="ARBA00023136"/>
    </source>
</evidence>
<evidence type="ECO:0000256" key="21">
    <source>
        <dbReference type="RuleBase" id="RU004497"/>
    </source>
</evidence>
<organism evidence="23 24">
    <name type="scientific">Bartonella raoultii</name>
    <dbReference type="NCBI Taxonomy" id="1457020"/>
    <lineage>
        <taxon>Bacteria</taxon>
        <taxon>Pseudomonadati</taxon>
        <taxon>Pseudomonadota</taxon>
        <taxon>Alphaproteobacteria</taxon>
        <taxon>Hyphomicrobiales</taxon>
        <taxon>Bartonellaceae</taxon>
        <taxon>Bartonella</taxon>
    </lineage>
</organism>
<keyword evidence="8" id="KW-1003">Cell membrane</keyword>
<keyword evidence="18" id="KW-1015">Disulfide bond</keyword>
<evidence type="ECO:0000256" key="11">
    <source>
        <dbReference type="ARBA" id="ARBA00022723"/>
    </source>
</evidence>
<name>A0ABS7I6C6_9HYPH</name>
<proteinExistence type="inferred from homology"/>
<evidence type="ECO:0000256" key="19">
    <source>
        <dbReference type="ARBA" id="ARBA00029351"/>
    </source>
</evidence>
<evidence type="ECO:0000256" key="15">
    <source>
        <dbReference type="ARBA" id="ARBA00023004"/>
    </source>
</evidence>
<dbReference type="RefSeq" id="WP_220716424.1">
    <property type="nucleotide sequence ID" value="NZ_JAIFRO010000001.1"/>
</dbReference>
<gene>
    <name evidence="23" type="primary">petA</name>
    <name evidence="23" type="ORF">K3248_00505</name>
</gene>
<comment type="miscellaneous">
    <text evidence="20">The Rieske protein is a high potential 2Fe-2S protein.</text>
</comment>
<comment type="function">
    <text evidence="1">Component of the ubiquinol-cytochrome c reductase complex (complex III or cytochrome b-c1 complex), which is a respiratory chain that generates an electrochemical potential coupled to ATP synthesis.</text>
</comment>
<dbReference type="EC" id="7.1.1.8" evidence="5 20"/>
<dbReference type="NCBIfam" id="TIGR01409">
    <property type="entry name" value="TAT_signal_seq"/>
    <property type="match status" value="1"/>
</dbReference>
<evidence type="ECO:0000259" key="22">
    <source>
        <dbReference type="PROSITE" id="PS51296"/>
    </source>
</evidence>
<dbReference type="InterPro" id="IPR036922">
    <property type="entry name" value="Rieske_2Fe-2S_sf"/>
</dbReference>
<keyword evidence="10" id="KW-0001">2Fe-2S</keyword>
<dbReference type="PROSITE" id="PS51296">
    <property type="entry name" value="RIESKE"/>
    <property type="match status" value="1"/>
</dbReference>
<keyword evidence="9 20" id="KW-0812">Transmembrane</keyword>
<evidence type="ECO:0000256" key="2">
    <source>
        <dbReference type="ARBA" id="ARBA00004162"/>
    </source>
</evidence>
<comment type="catalytic activity">
    <reaction evidence="19 20">
        <text>a quinol + 2 Fe(III)-[cytochrome c](out) = a quinone + 2 Fe(II)-[cytochrome c](out) + 2 H(+)(out)</text>
        <dbReference type="Rhea" id="RHEA:11484"/>
        <dbReference type="Rhea" id="RHEA-COMP:10350"/>
        <dbReference type="Rhea" id="RHEA-COMP:14399"/>
        <dbReference type="ChEBI" id="CHEBI:15378"/>
        <dbReference type="ChEBI" id="CHEBI:24646"/>
        <dbReference type="ChEBI" id="CHEBI:29033"/>
        <dbReference type="ChEBI" id="CHEBI:29034"/>
        <dbReference type="ChEBI" id="CHEBI:132124"/>
        <dbReference type="EC" id="7.1.1.8"/>
    </reaction>
</comment>
<dbReference type="InterPro" id="IPR005805">
    <property type="entry name" value="Rieske_Fe-S_prot_C"/>
</dbReference>
<comment type="similarity">
    <text evidence="3">Belongs to the Rieske iron-sulfur protein family.</text>
</comment>
<keyword evidence="11" id="KW-0479">Metal-binding</keyword>
<dbReference type="EMBL" id="JAIFRO010000001">
    <property type="protein sequence ID" value="MBX4335109.1"/>
    <property type="molecule type" value="Genomic_DNA"/>
</dbReference>
<keyword evidence="13 20" id="KW-0249">Electron transport</keyword>
<evidence type="ECO:0000256" key="10">
    <source>
        <dbReference type="ARBA" id="ARBA00022714"/>
    </source>
</evidence>
<evidence type="ECO:0000313" key="24">
    <source>
        <dbReference type="Proteomes" id="UP000746918"/>
    </source>
</evidence>
<dbReference type="InterPro" id="IPR017941">
    <property type="entry name" value="Rieske_2Fe-2S"/>
</dbReference>
<evidence type="ECO:0000256" key="13">
    <source>
        <dbReference type="ARBA" id="ARBA00022982"/>
    </source>
</evidence>
<keyword evidence="14 20" id="KW-1133">Transmembrane helix</keyword>
<keyword evidence="15" id="KW-0408">Iron</keyword>
<evidence type="ECO:0000256" key="20">
    <source>
        <dbReference type="RuleBase" id="RU004494"/>
    </source>
</evidence>
<keyword evidence="12" id="KW-1278">Translocase</keyword>
<dbReference type="CDD" id="cd03470">
    <property type="entry name" value="Rieske_cytochrome_bc1"/>
    <property type="match status" value="1"/>
</dbReference>
<dbReference type="SUPFAM" id="SSF50022">
    <property type="entry name" value="ISP domain"/>
    <property type="match status" value="1"/>
</dbReference>
<evidence type="ECO:0000256" key="12">
    <source>
        <dbReference type="ARBA" id="ARBA00022967"/>
    </source>
</evidence>
<dbReference type="PROSITE" id="PS51318">
    <property type="entry name" value="TAT"/>
    <property type="match status" value="1"/>
</dbReference>